<dbReference type="AlphaFoldDB" id="A0A8S9PQV9"/>
<sequence>MKRFTEEEVMNSPNQRYFSPSICEYQISKGDSGPKKKRPETKPIIGFNMDLSAFHKDRNQEKWPWNYEVMIHSTNLARPKEKHLSSLGQEIEGNSKTSNFICSDESVECPSRNQVTIDVPMELECFLSSFHFYELKENPKEAAKCSPHGKPLELAIFNEPKMIPQPTSFPNQKHCKDHGLIVSAHHENVLNPRISKQ</sequence>
<proteinExistence type="predicted"/>
<dbReference type="EMBL" id="QGKX02001347">
    <property type="protein sequence ID" value="KAF3526213.1"/>
    <property type="molecule type" value="Genomic_DNA"/>
</dbReference>
<gene>
    <name evidence="1" type="ORF">F2Q69_00047601</name>
</gene>
<protein>
    <submittedName>
        <fullName evidence="1">Uncharacterized protein</fullName>
    </submittedName>
</protein>
<dbReference type="Proteomes" id="UP000712600">
    <property type="component" value="Unassembled WGS sequence"/>
</dbReference>
<accession>A0A8S9PQV9</accession>
<evidence type="ECO:0000313" key="1">
    <source>
        <dbReference type="EMBL" id="KAF3526213.1"/>
    </source>
</evidence>
<comment type="caution">
    <text evidence="1">The sequence shown here is derived from an EMBL/GenBank/DDBJ whole genome shotgun (WGS) entry which is preliminary data.</text>
</comment>
<organism evidence="1 2">
    <name type="scientific">Brassica cretica</name>
    <name type="common">Mustard</name>
    <dbReference type="NCBI Taxonomy" id="69181"/>
    <lineage>
        <taxon>Eukaryota</taxon>
        <taxon>Viridiplantae</taxon>
        <taxon>Streptophyta</taxon>
        <taxon>Embryophyta</taxon>
        <taxon>Tracheophyta</taxon>
        <taxon>Spermatophyta</taxon>
        <taxon>Magnoliopsida</taxon>
        <taxon>eudicotyledons</taxon>
        <taxon>Gunneridae</taxon>
        <taxon>Pentapetalae</taxon>
        <taxon>rosids</taxon>
        <taxon>malvids</taxon>
        <taxon>Brassicales</taxon>
        <taxon>Brassicaceae</taxon>
        <taxon>Brassiceae</taxon>
        <taxon>Brassica</taxon>
    </lineage>
</organism>
<name>A0A8S9PQV9_BRACR</name>
<reference evidence="1" key="1">
    <citation type="submission" date="2019-12" db="EMBL/GenBank/DDBJ databases">
        <title>Genome sequencing and annotation of Brassica cretica.</title>
        <authorList>
            <person name="Studholme D.J."/>
            <person name="Sarris P."/>
        </authorList>
    </citation>
    <scope>NUCLEOTIDE SEQUENCE</scope>
    <source>
        <strain evidence="1">PFS-109/04</strain>
        <tissue evidence="1">Leaf</tissue>
    </source>
</reference>
<evidence type="ECO:0000313" key="2">
    <source>
        <dbReference type="Proteomes" id="UP000712600"/>
    </source>
</evidence>